<keyword evidence="8" id="KW-0648">Protein biosynthesis</keyword>
<keyword evidence="3" id="KW-0820">tRNA-binding</keyword>
<keyword evidence="5" id="KW-0547">Nucleotide-binding</keyword>
<evidence type="ECO:0000256" key="5">
    <source>
        <dbReference type="ARBA" id="ARBA00022741"/>
    </source>
</evidence>
<proteinExistence type="inferred from homology"/>
<comment type="caution">
    <text evidence="11">The sequence shown here is derived from an EMBL/GenBank/DDBJ whole genome shotgun (WGS) entry which is preliminary data.</text>
</comment>
<evidence type="ECO:0000256" key="8">
    <source>
        <dbReference type="ARBA" id="ARBA00022917"/>
    </source>
</evidence>
<dbReference type="AlphaFoldDB" id="X1QSJ2"/>
<evidence type="ECO:0000256" key="7">
    <source>
        <dbReference type="ARBA" id="ARBA00022884"/>
    </source>
</evidence>
<dbReference type="GO" id="GO:0002161">
    <property type="term" value="F:aminoacyl-tRNA deacylase activity"/>
    <property type="evidence" value="ECO:0007669"/>
    <property type="project" value="TreeGrafter"/>
</dbReference>
<sequence>MTSLELRKGFLNFFEKKGHKVVPSSSLIPTDPSVLLTSAGMQQFVLYLAGEKDPIQDFKTRHLTSCQKCFRTLNIDEVGNDVHHTFFEMLGNWSIGQDPKTGYFKEGAIKYA</sequence>
<evidence type="ECO:0000256" key="9">
    <source>
        <dbReference type="ARBA" id="ARBA00023146"/>
    </source>
</evidence>
<dbReference type="GO" id="GO:0006419">
    <property type="term" value="P:alanyl-tRNA aminoacylation"/>
    <property type="evidence" value="ECO:0007669"/>
    <property type="project" value="InterPro"/>
</dbReference>
<dbReference type="Pfam" id="PF01411">
    <property type="entry name" value="tRNA-synt_2c"/>
    <property type="match status" value="1"/>
</dbReference>
<evidence type="ECO:0000256" key="4">
    <source>
        <dbReference type="ARBA" id="ARBA00022598"/>
    </source>
</evidence>
<dbReference type="Gene3D" id="3.30.930.10">
    <property type="entry name" value="Bira Bifunctional Protein, Domain 2"/>
    <property type="match status" value="1"/>
</dbReference>
<gene>
    <name evidence="11" type="ORF">S06H3_63093</name>
</gene>
<evidence type="ECO:0000256" key="1">
    <source>
        <dbReference type="ARBA" id="ARBA00008226"/>
    </source>
</evidence>
<dbReference type="PANTHER" id="PTHR11777:SF9">
    <property type="entry name" value="ALANINE--TRNA LIGASE, CYTOPLASMIC"/>
    <property type="match status" value="1"/>
</dbReference>
<evidence type="ECO:0000256" key="6">
    <source>
        <dbReference type="ARBA" id="ARBA00022840"/>
    </source>
</evidence>
<comment type="similarity">
    <text evidence="1">Belongs to the class-II aminoacyl-tRNA synthetase family.</text>
</comment>
<protein>
    <recommendedName>
        <fullName evidence="2">alanine--tRNA ligase</fullName>
        <ecNumber evidence="2">6.1.1.7</ecNumber>
    </recommendedName>
</protein>
<dbReference type="EC" id="6.1.1.7" evidence="2"/>
<dbReference type="GO" id="GO:0005524">
    <property type="term" value="F:ATP binding"/>
    <property type="evidence" value="ECO:0007669"/>
    <property type="project" value="UniProtKB-KW"/>
</dbReference>
<accession>X1QSJ2</accession>
<dbReference type="EMBL" id="BARV01041772">
    <property type="protein sequence ID" value="GAI53890.1"/>
    <property type="molecule type" value="Genomic_DNA"/>
</dbReference>
<name>X1QSJ2_9ZZZZ</name>
<organism evidence="11">
    <name type="scientific">marine sediment metagenome</name>
    <dbReference type="NCBI Taxonomy" id="412755"/>
    <lineage>
        <taxon>unclassified sequences</taxon>
        <taxon>metagenomes</taxon>
        <taxon>ecological metagenomes</taxon>
    </lineage>
</organism>
<feature type="domain" description="Alanyl-transfer RNA synthetases family profile" evidence="10">
    <location>
        <begin position="1"/>
        <end position="112"/>
    </location>
</feature>
<dbReference type="InterPro" id="IPR045864">
    <property type="entry name" value="aa-tRNA-synth_II/BPL/LPL"/>
</dbReference>
<reference evidence="11" key="1">
    <citation type="journal article" date="2014" name="Front. Microbiol.">
        <title>High frequency of phylogenetically diverse reductive dehalogenase-homologous genes in deep subseafloor sedimentary metagenomes.</title>
        <authorList>
            <person name="Kawai M."/>
            <person name="Futagami T."/>
            <person name="Toyoda A."/>
            <person name="Takaki Y."/>
            <person name="Nishi S."/>
            <person name="Hori S."/>
            <person name="Arai W."/>
            <person name="Tsubouchi T."/>
            <person name="Morono Y."/>
            <person name="Uchiyama I."/>
            <person name="Ito T."/>
            <person name="Fujiyama A."/>
            <person name="Inagaki F."/>
            <person name="Takami H."/>
        </authorList>
    </citation>
    <scope>NUCLEOTIDE SEQUENCE</scope>
    <source>
        <strain evidence="11">Expedition CK06-06</strain>
    </source>
</reference>
<dbReference type="PANTHER" id="PTHR11777">
    <property type="entry name" value="ALANYL-TRNA SYNTHETASE"/>
    <property type="match status" value="1"/>
</dbReference>
<dbReference type="PROSITE" id="PS50860">
    <property type="entry name" value="AA_TRNA_LIGASE_II_ALA"/>
    <property type="match status" value="1"/>
</dbReference>
<feature type="non-terminal residue" evidence="11">
    <location>
        <position position="112"/>
    </location>
</feature>
<evidence type="ECO:0000256" key="2">
    <source>
        <dbReference type="ARBA" id="ARBA00013168"/>
    </source>
</evidence>
<evidence type="ECO:0000256" key="3">
    <source>
        <dbReference type="ARBA" id="ARBA00022555"/>
    </source>
</evidence>
<keyword evidence="9" id="KW-0030">Aminoacyl-tRNA synthetase</keyword>
<keyword evidence="6" id="KW-0067">ATP-binding</keyword>
<keyword evidence="7" id="KW-0694">RNA-binding</keyword>
<dbReference type="SUPFAM" id="SSF55681">
    <property type="entry name" value="Class II aaRS and biotin synthetases"/>
    <property type="match status" value="1"/>
</dbReference>
<dbReference type="GO" id="GO:0005829">
    <property type="term" value="C:cytosol"/>
    <property type="evidence" value="ECO:0007669"/>
    <property type="project" value="TreeGrafter"/>
</dbReference>
<dbReference type="GO" id="GO:0000049">
    <property type="term" value="F:tRNA binding"/>
    <property type="evidence" value="ECO:0007669"/>
    <property type="project" value="UniProtKB-KW"/>
</dbReference>
<evidence type="ECO:0000259" key="10">
    <source>
        <dbReference type="PROSITE" id="PS50860"/>
    </source>
</evidence>
<dbReference type="GO" id="GO:0004813">
    <property type="term" value="F:alanine-tRNA ligase activity"/>
    <property type="evidence" value="ECO:0007669"/>
    <property type="project" value="UniProtKB-EC"/>
</dbReference>
<dbReference type="InterPro" id="IPR018165">
    <property type="entry name" value="Ala-tRNA-synth_IIc_core"/>
</dbReference>
<dbReference type="InterPro" id="IPR050058">
    <property type="entry name" value="Ala-tRNA_ligase"/>
</dbReference>
<dbReference type="InterPro" id="IPR018164">
    <property type="entry name" value="Ala-tRNA-synth_IIc_N"/>
</dbReference>
<keyword evidence="4" id="KW-0436">Ligase</keyword>
<evidence type="ECO:0000313" key="11">
    <source>
        <dbReference type="EMBL" id="GAI53890.1"/>
    </source>
</evidence>